<dbReference type="PIRSF" id="PIRSF028757">
    <property type="entry name" value="LD-carboxypeptidase"/>
    <property type="match status" value="1"/>
</dbReference>
<dbReference type="PANTHER" id="PTHR30237">
    <property type="entry name" value="MURAMOYLTETRAPEPTIDE CARBOXYPEPTIDASE"/>
    <property type="match status" value="1"/>
</dbReference>
<keyword evidence="4" id="KW-0378">Hydrolase</keyword>
<comment type="similarity">
    <text evidence="1">Belongs to the peptidase S66 family.</text>
</comment>
<reference evidence="8 9" key="1">
    <citation type="submission" date="2021-01" db="EMBL/GenBank/DDBJ databases">
        <title>Genomic Encyclopedia of Type Strains, Phase IV (KMG-IV): sequencing the most valuable type-strain genomes for metagenomic binning, comparative biology and taxonomic classification.</title>
        <authorList>
            <person name="Goeker M."/>
        </authorList>
    </citation>
    <scope>NUCLEOTIDE SEQUENCE [LARGE SCALE GENOMIC DNA]</scope>
    <source>
        <strain evidence="8 9">DSM 100968</strain>
    </source>
</reference>
<keyword evidence="5" id="KW-0720">Serine protease</keyword>
<evidence type="ECO:0000256" key="3">
    <source>
        <dbReference type="ARBA" id="ARBA00022670"/>
    </source>
</evidence>
<dbReference type="Pfam" id="PF17676">
    <property type="entry name" value="Peptidase_S66C"/>
    <property type="match status" value="1"/>
</dbReference>
<gene>
    <name evidence="8" type="ORF">JOC27_000927</name>
</gene>
<dbReference type="Gene3D" id="3.50.30.60">
    <property type="entry name" value="LD-carboxypeptidase A C-terminal domain-like"/>
    <property type="match status" value="1"/>
</dbReference>
<sequence>MRFLKKGDAVGLISCSDGWNSSDKPSLDYIVRVLSSLGLNVRIAETIFQLKNTPFSGSPIQRATELMKLFRDPEIRMIFDVSGGDSANQILPYLDYAAIQQSQAVFCGISDLTVVTNSLYSQCGHRSIHYRIKNLTGDCAAEQLNWFKAAFMKDGSIPAIDYHWLRGSQMSGVLIGGNLRCALKLAATRYFPDPTDKIILLESLGGGAARTATLLAQLDQADVFSKCSGILLGTFTTMEQSGAQPSVRKQILGITAPYQLPVAETSQIGHGEDAYGIEIGAMLHFSASANLQ</sequence>
<evidence type="ECO:0000313" key="9">
    <source>
        <dbReference type="Proteomes" id="UP000823201"/>
    </source>
</evidence>
<keyword evidence="9" id="KW-1185">Reference proteome</keyword>
<dbReference type="SUPFAM" id="SSF52317">
    <property type="entry name" value="Class I glutamine amidotransferase-like"/>
    <property type="match status" value="1"/>
</dbReference>
<feature type="domain" description="LD-carboxypeptidase C-terminal" evidence="7">
    <location>
        <begin position="171"/>
        <end position="283"/>
    </location>
</feature>
<evidence type="ECO:0000256" key="5">
    <source>
        <dbReference type="ARBA" id="ARBA00022825"/>
    </source>
</evidence>
<dbReference type="InterPro" id="IPR040449">
    <property type="entry name" value="Peptidase_S66_N"/>
</dbReference>
<evidence type="ECO:0000256" key="1">
    <source>
        <dbReference type="ARBA" id="ARBA00010233"/>
    </source>
</evidence>
<dbReference type="PANTHER" id="PTHR30237:SF2">
    <property type="entry name" value="MUREIN TETRAPEPTIDE CARBOXYPEPTIDASE"/>
    <property type="match status" value="1"/>
</dbReference>
<comment type="caution">
    <text evidence="8">The sequence shown here is derived from an EMBL/GenBank/DDBJ whole genome shotgun (WGS) entry which is preliminary data.</text>
</comment>
<keyword evidence="2 8" id="KW-0121">Carboxypeptidase</keyword>
<dbReference type="Proteomes" id="UP000823201">
    <property type="component" value="Unassembled WGS sequence"/>
</dbReference>
<dbReference type="Pfam" id="PF02016">
    <property type="entry name" value="Peptidase_S66"/>
    <property type="match status" value="1"/>
</dbReference>
<evidence type="ECO:0000259" key="7">
    <source>
        <dbReference type="Pfam" id="PF17676"/>
    </source>
</evidence>
<dbReference type="InterPro" id="IPR003507">
    <property type="entry name" value="S66_fam"/>
</dbReference>
<feature type="domain" description="LD-carboxypeptidase N-terminal" evidence="6">
    <location>
        <begin position="10"/>
        <end position="129"/>
    </location>
</feature>
<dbReference type="EMBL" id="JAFBEV010000006">
    <property type="protein sequence ID" value="MBM7657478.1"/>
    <property type="molecule type" value="Genomic_DNA"/>
</dbReference>
<proteinExistence type="inferred from homology"/>
<dbReference type="InterPro" id="IPR027461">
    <property type="entry name" value="Carboxypeptidase_A_C_sf"/>
</dbReference>
<dbReference type="RefSeq" id="WP_205005822.1">
    <property type="nucleotide sequence ID" value="NZ_CBCRXA010000014.1"/>
</dbReference>
<dbReference type="InterPro" id="IPR040921">
    <property type="entry name" value="Peptidase_S66C"/>
</dbReference>
<name>A0ABS2Q6X3_9BACL</name>
<dbReference type="InterPro" id="IPR029062">
    <property type="entry name" value="Class_I_gatase-like"/>
</dbReference>
<evidence type="ECO:0000256" key="2">
    <source>
        <dbReference type="ARBA" id="ARBA00022645"/>
    </source>
</evidence>
<dbReference type="GO" id="GO:0004180">
    <property type="term" value="F:carboxypeptidase activity"/>
    <property type="evidence" value="ECO:0007669"/>
    <property type="project" value="UniProtKB-KW"/>
</dbReference>
<evidence type="ECO:0000313" key="8">
    <source>
        <dbReference type="EMBL" id="MBM7657478.1"/>
    </source>
</evidence>
<evidence type="ECO:0000256" key="4">
    <source>
        <dbReference type="ARBA" id="ARBA00022801"/>
    </source>
</evidence>
<keyword evidence="3" id="KW-0645">Protease</keyword>
<dbReference type="Gene3D" id="3.40.50.10740">
    <property type="entry name" value="Class I glutamine amidotransferase-like"/>
    <property type="match status" value="1"/>
</dbReference>
<dbReference type="SUPFAM" id="SSF141986">
    <property type="entry name" value="LD-carboxypeptidase A C-terminal domain-like"/>
    <property type="match status" value="1"/>
</dbReference>
<accession>A0ABS2Q6X3</accession>
<protein>
    <submittedName>
        <fullName evidence="8">Muramoyltetrapeptide carboxypeptidase LdcA involved in peptidoglycan recycling</fullName>
    </submittedName>
</protein>
<dbReference type="InterPro" id="IPR027478">
    <property type="entry name" value="LdcA_N"/>
</dbReference>
<organism evidence="8 9">
    <name type="scientific">Sporolactobacillus spathodeae</name>
    <dbReference type="NCBI Taxonomy" id="1465502"/>
    <lineage>
        <taxon>Bacteria</taxon>
        <taxon>Bacillati</taxon>
        <taxon>Bacillota</taxon>
        <taxon>Bacilli</taxon>
        <taxon>Bacillales</taxon>
        <taxon>Sporolactobacillaceae</taxon>
        <taxon>Sporolactobacillus</taxon>
    </lineage>
</organism>
<evidence type="ECO:0000259" key="6">
    <source>
        <dbReference type="Pfam" id="PF02016"/>
    </source>
</evidence>